<sequence>SGHTRAYITTDATCGTCGRGFPLENGVQSRPRAQAETHYKINRRAVLAKP</sequence>
<organism evidence="1 2">
    <name type="scientific">Hydnum rufescens UP504</name>
    <dbReference type="NCBI Taxonomy" id="1448309"/>
    <lineage>
        <taxon>Eukaryota</taxon>
        <taxon>Fungi</taxon>
        <taxon>Dikarya</taxon>
        <taxon>Basidiomycota</taxon>
        <taxon>Agaricomycotina</taxon>
        <taxon>Agaricomycetes</taxon>
        <taxon>Cantharellales</taxon>
        <taxon>Hydnaceae</taxon>
        <taxon>Hydnum</taxon>
    </lineage>
</organism>
<dbReference type="AlphaFoldDB" id="A0A9P6AXH1"/>
<dbReference type="Proteomes" id="UP000886523">
    <property type="component" value="Unassembled WGS sequence"/>
</dbReference>
<feature type="non-terminal residue" evidence="1">
    <location>
        <position position="1"/>
    </location>
</feature>
<proteinExistence type="predicted"/>
<name>A0A9P6AXH1_9AGAM</name>
<protein>
    <submittedName>
        <fullName evidence="1">Uncharacterized protein</fullName>
    </submittedName>
</protein>
<evidence type="ECO:0000313" key="1">
    <source>
        <dbReference type="EMBL" id="KAF9513813.1"/>
    </source>
</evidence>
<feature type="non-terminal residue" evidence="1">
    <location>
        <position position="50"/>
    </location>
</feature>
<accession>A0A9P6AXH1</accession>
<evidence type="ECO:0000313" key="2">
    <source>
        <dbReference type="Proteomes" id="UP000886523"/>
    </source>
</evidence>
<keyword evidence="2" id="KW-1185">Reference proteome</keyword>
<reference evidence="1" key="1">
    <citation type="journal article" date="2020" name="Nat. Commun.">
        <title>Large-scale genome sequencing of mycorrhizal fungi provides insights into the early evolution of symbiotic traits.</title>
        <authorList>
            <person name="Miyauchi S."/>
            <person name="Kiss E."/>
            <person name="Kuo A."/>
            <person name="Drula E."/>
            <person name="Kohler A."/>
            <person name="Sanchez-Garcia M."/>
            <person name="Morin E."/>
            <person name="Andreopoulos B."/>
            <person name="Barry K.W."/>
            <person name="Bonito G."/>
            <person name="Buee M."/>
            <person name="Carver A."/>
            <person name="Chen C."/>
            <person name="Cichocki N."/>
            <person name="Clum A."/>
            <person name="Culley D."/>
            <person name="Crous P.W."/>
            <person name="Fauchery L."/>
            <person name="Girlanda M."/>
            <person name="Hayes R.D."/>
            <person name="Keri Z."/>
            <person name="LaButti K."/>
            <person name="Lipzen A."/>
            <person name="Lombard V."/>
            <person name="Magnuson J."/>
            <person name="Maillard F."/>
            <person name="Murat C."/>
            <person name="Nolan M."/>
            <person name="Ohm R.A."/>
            <person name="Pangilinan J."/>
            <person name="Pereira M.F."/>
            <person name="Perotto S."/>
            <person name="Peter M."/>
            <person name="Pfister S."/>
            <person name="Riley R."/>
            <person name="Sitrit Y."/>
            <person name="Stielow J.B."/>
            <person name="Szollosi G."/>
            <person name="Zifcakova L."/>
            <person name="Stursova M."/>
            <person name="Spatafora J.W."/>
            <person name="Tedersoo L."/>
            <person name="Vaario L.M."/>
            <person name="Yamada A."/>
            <person name="Yan M."/>
            <person name="Wang P."/>
            <person name="Xu J."/>
            <person name="Bruns T."/>
            <person name="Baldrian P."/>
            <person name="Vilgalys R."/>
            <person name="Dunand C."/>
            <person name="Henrissat B."/>
            <person name="Grigoriev I.V."/>
            <person name="Hibbett D."/>
            <person name="Nagy L.G."/>
            <person name="Martin F.M."/>
        </authorList>
    </citation>
    <scope>NUCLEOTIDE SEQUENCE</scope>
    <source>
        <strain evidence="1">UP504</strain>
    </source>
</reference>
<dbReference type="EMBL" id="MU128968">
    <property type="protein sequence ID" value="KAF9513813.1"/>
    <property type="molecule type" value="Genomic_DNA"/>
</dbReference>
<comment type="caution">
    <text evidence="1">The sequence shown here is derived from an EMBL/GenBank/DDBJ whole genome shotgun (WGS) entry which is preliminary data.</text>
</comment>
<gene>
    <name evidence="1" type="ORF">BS47DRAFT_1343811</name>
</gene>